<keyword evidence="2" id="KW-0813">Transport</keyword>
<dbReference type="PANTHER" id="PTHR23502:SF51">
    <property type="entry name" value="QUINIDINE RESISTANCE PROTEIN 1-RELATED"/>
    <property type="match status" value="1"/>
</dbReference>
<feature type="region of interest" description="Disordered" evidence="6">
    <location>
        <begin position="1"/>
        <end position="60"/>
    </location>
</feature>
<feature type="transmembrane region" description="Helical" evidence="7">
    <location>
        <begin position="208"/>
        <end position="232"/>
    </location>
</feature>
<name>A0A2G5HTE9_CERBT</name>
<evidence type="ECO:0000256" key="4">
    <source>
        <dbReference type="ARBA" id="ARBA00022989"/>
    </source>
</evidence>
<dbReference type="PANTHER" id="PTHR23502">
    <property type="entry name" value="MAJOR FACILITATOR SUPERFAMILY"/>
    <property type="match status" value="1"/>
</dbReference>
<reference evidence="10 12" key="2">
    <citation type="submission" date="2023-09" db="EMBL/GenBank/DDBJ databases">
        <title>Complete-Gapless Cercospora beticola genome.</title>
        <authorList>
            <person name="Wyatt N.A."/>
            <person name="Spanner R.E."/>
            <person name="Bolton M.D."/>
        </authorList>
    </citation>
    <scope>NUCLEOTIDE SEQUENCE [LARGE SCALE GENOMIC DNA]</scope>
    <source>
        <strain evidence="10">Cb09-40</strain>
    </source>
</reference>
<keyword evidence="12" id="KW-1185">Reference proteome</keyword>
<feature type="transmembrane region" description="Helical" evidence="7">
    <location>
        <begin position="510"/>
        <end position="531"/>
    </location>
</feature>
<evidence type="ECO:0000256" key="5">
    <source>
        <dbReference type="ARBA" id="ARBA00023136"/>
    </source>
</evidence>
<feature type="transmembrane region" description="Helical" evidence="7">
    <location>
        <begin position="450"/>
        <end position="474"/>
    </location>
</feature>
<feature type="transmembrane region" description="Helical" evidence="7">
    <location>
        <begin position="173"/>
        <end position="196"/>
    </location>
</feature>
<sequence length="558" mass="60525">MTKAVSSTHGDEHSGQATDTAEVDTADAESQIQHTSTHAVPESHHSGKELAQGDVPIDQPREESVDPIAKEDYSTFTVGQKRAIVLAGSFAGWFSPMTGSIYFPALSLIANDLNVSDSQINITVTTYLIIQGLAPMMIAGFSDRAGRRPAYIICFTVYIVANLALALQDSYVALLVLRMLQSAGSSGTIALANGLVGDCITSSERGQYIAWASLASILGPTVSPLIGGLLVQYLDWHWIFWFLLILSGATFVPLFLLLPETCRNIVGDASVPPPWSSWNLTDSIRHRHRAQRGIEVDQEKLEKLRTNYKLTIPNPISTLVAMTDLETALILLATGLAMSLYYALSTGVSEVFSKVYGFDELHISLIFISIGGGSIVAAFSTGFLVDWNYRRHAKRLNFPIAKNRETDLSNFPIELARMQIALPILICGALVTLGYGWMLDHKVSLAGPVVLLALFGYCITAGFQVLNVLMLDIYPGQPATATAANNVFRCLLGAAASAAITPMGNAIGRGWAYTILAVLFLLSILGPLAAVKYGMKWRREKKEKEARIRQAKAEKNSG</sequence>
<evidence type="ECO:0000256" key="6">
    <source>
        <dbReference type="SAM" id="MobiDB-lite"/>
    </source>
</evidence>
<gene>
    <name evidence="9" type="ORF">CB0940_10184</name>
    <name evidence="10" type="ORF">RHO25_011551</name>
</gene>
<dbReference type="OrthoDB" id="2441642at2759"/>
<feature type="transmembrane region" description="Helical" evidence="7">
    <location>
        <begin position="150"/>
        <end position="167"/>
    </location>
</feature>
<accession>A0A2G5HTE9</accession>
<dbReference type="InterPro" id="IPR020846">
    <property type="entry name" value="MFS_dom"/>
</dbReference>
<evidence type="ECO:0000313" key="9">
    <source>
        <dbReference type="EMBL" id="PIA95814.1"/>
    </source>
</evidence>
<comment type="subcellular location">
    <subcellularLocation>
        <location evidence="1">Membrane</location>
        <topology evidence="1">Multi-pass membrane protein</topology>
    </subcellularLocation>
</comment>
<organism evidence="9 11">
    <name type="scientific">Cercospora beticola</name>
    <name type="common">Sugarbeet leaf spot fungus</name>
    <dbReference type="NCBI Taxonomy" id="122368"/>
    <lineage>
        <taxon>Eukaryota</taxon>
        <taxon>Fungi</taxon>
        <taxon>Dikarya</taxon>
        <taxon>Ascomycota</taxon>
        <taxon>Pezizomycotina</taxon>
        <taxon>Dothideomycetes</taxon>
        <taxon>Dothideomycetidae</taxon>
        <taxon>Mycosphaerellales</taxon>
        <taxon>Mycosphaerellaceae</taxon>
        <taxon>Cercospora</taxon>
    </lineage>
</organism>
<keyword evidence="3 7" id="KW-0812">Transmembrane</keyword>
<dbReference type="Proteomes" id="UP001302367">
    <property type="component" value="Chromosome 8"/>
</dbReference>
<evidence type="ECO:0000256" key="3">
    <source>
        <dbReference type="ARBA" id="ARBA00022692"/>
    </source>
</evidence>
<feature type="transmembrane region" description="Helical" evidence="7">
    <location>
        <begin position="83"/>
        <end position="106"/>
    </location>
</feature>
<dbReference type="FunFam" id="1.20.1720.10:FF:000009">
    <property type="entry name" value="MFS multidrug transporter"/>
    <property type="match status" value="1"/>
</dbReference>
<protein>
    <submittedName>
        <fullName evidence="9">Putative transporter AQR1</fullName>
    </submittedName>
</protein>
<proteinExistence type="predicted"/>
<keyword evidence="4 7" id="KW-1133">Transmembrane helix</keyword>
<dbReference type="Proteomes" id="UP000230605">
    <property type="component" value="Chromosome 8"/>
</dbReference>
<feature type="domain" description="Major facilitator superfamily (MFS) profile" evidence="8">
    <location>
        <begin position="84"/>
        <end position="535"/>
    </location>
</feature>
<dbReference type="Pfam" id="PF07690">
    <property type="entry name" value="MFS_1"/>
    <property type="match status" value="1"/>
</dbReference>
<feature type="transmembrane region" description="Helical" evidence="7">
    <location>
        <begin position="364"/>
        <end position="385"/>
    </location>
</feature>
<dbReference type="GO" id="GO:0005886">
    <property type="term" value="C:plasma membrane"/>
    <property type="evidence" value="ECO:0007669"/>
    <property type="project" value="TreeGrafter"/>
</dbReference>
<evidence type="ECO:0000256" key="1">
    <source>
        <dbReference type="ARBA" id="ARBA00004141"/>
    </source>
</evidence>
<evidence type="ECO:0000259" key="8">
    <source>
        <dbReference type="PROSITE" id="PS50850"/>
    </source>
</evidence>
<evidence type="ECO:0000313" key="10">
    <source>
        <dbReference type="EMBL" id="WPB06891.1"/>
    </source>
</evidence>
<dbReference type="GO" id="GO:0022857">
    <property type="term" value="F:transmembrane transporter activity"/>
    <property type="evidence" value="ECO:0007669"/>
    <property type="project" value="InterPro"/>
</dbReference>
<dbReference type="PROSITE" id="PS50850">
    <property type="entry name" value="MFS"/>
    <property type="match status" value="1"/>
</dbReference>
<dbReference type="EMBL" id="LKMD01000103">
    <property type="protein sequence ID" value="PIA95814.1"/>
    <property type="molecule type" value="Genomic_DNA"/>
</dbReference>
<evidence type="ECO:0000313" key="11">
    <source>
        <dbReference type="Proteomes" id="UP000230605"/>
    </source>
</evidence>
<dbReference type="InterPro" id="IPR036259">
    <property type="entry name" value="MFS_trans_sf"/>
</dbReference>
<evidence type="ECO:0000256" key="2">
    <source>
        <dbReference type="ARBA" id="ARBA00022448"/>
    </source>
</evidence>
<dbReference type="SUPFAM" id="SSF103473">
    <property type="entry name" value="MFS general substrate transporter"/>
    <property type="match status" value="1"/>
</dbReference>
<evidence type="ECO:0000256" key="7">
    <source>
        <dbReference type="SAM" id="Phobius"/>
    </source>
</evidence>
<feature type="transmembrane region" description="Helical" evidence="7">
    <location>
        <begin position="118"/>
        <end position="138"/>
    </location>
</feature>
<feature type="transmembrane region" description="Helical" evidence="7">
    <location>
        <begin position="238"/>
        <end position="258"/>
    </location>
</feature>
<reference evidence="9 11" key="1">
    <citation type="submission" date="2015-10" db="EMBL/GenBank/DDBJ databases">
        <title>The cercosporin biosynthetic gene cluster was horizontally transferred to several fungal lineages and shown to be expanded in Cercospora beticola based on microsynteny with recipient genomes.</title>
        <authorList>
            <person name="De Jonge R."/>
            <person name="Ebert M.K."/>
            <person name="Suttle J.C."/>
            <person name="Jurick Ii W.M."/>
            <person name="Secor G.A."/>
            <person name="Thomma B.P."/>
            <person name="Van De Peer Y."/>
            <person name="Bolton M.D."/>
        </authorList>
    </citation>
    <scope>NUCLEOTIDE SEQUENCE [LARGE SCALE GENOMIC DNA]</scope>
    <source>
        <strain evidence="9 11">09-40</strain>
    </source>
</reference>
<dbReference type="CDD" id="cd17323">
    <property type="entry name" value="MFS_Tpo1_MDR_like"/>
    <property type="match status" value="1"/>
</dbReference>
<dbReference type="InterPro" id="IPR011701">
    <property type="entry name" value="MFS"/>
</dbReference>
<feature type="transmembrane region" description="Helical" evidence="7">
    <location>
        <begin position="420"/>
        <end position="438"/>
    </location>
</feature>
<dbReference type="Gene3D" id="1.20.1250.20">
    <property type="entry name" value="MFS general substrate transporter like domains"/>
    <property type="match status" value="1"/>
</dbReference>
<feature type="transmembrane region" description="Helical" evidence="7">
    <location>
        <begin position="486"/>
        <end position="504"/>
    </location>
</feature>
<keyword evidence="5 7" id="KW-0472">Membrane</keyword>
<evidence type="ECO:0000313" key="12">
    <source>
        <dbReference type="Proteomes" id="UP001302367"/>
    </source>
</evidence>
<feature type="transmembrane region" description="Helical" evidence="7">
    <location>
        <begin position="325"/>
        <end position="344"/>
    </location>
</feature>
<dbReference type="EMBL" id="CP134191">
    <property type="protein sequence ID" value="WPB06891.1"/>
    <property type="molecule type" value="Genomic_DNA"/>
</dbReference>
<dbReference type="AlphaFoldDB" id="A0A2G5HTE9"/>